<dbReference type="EC" id="5.1.3.13" evidence="3 7"/>
<evidence type="ECO:0000313" key="9">
    <source>
        <dbReference type="Proteomes" id="UP000737113"/>
    </source>
</evidence>
<dbReference type="GO" id="GO:0000271">
    <property type="term" value="P:polysaccharide biosynthetic process"/>
    <property type="evidence" value="ECO:0007669"/>
    <property type="project" value="TreeGrafter"/>
</dbReference>
<evidence type="ECO:0000256" key="3">
    <source>
        <dbReference type="ARBA" id="ARBA00012098"/>
    </source>
</evidence>
<dbReference type="InterPro" id="IPR000888">
    <property type="entry name" value="RmlC-like"/>
</dbReference>
<dbReference type="PANTHER" id="PTHR21047:SF2">
    <property type="entry name" value="THYMIDINE DIPHOSPHO-4-KETO-RHAMNOSE 3,5-EPIMERASE"/>
    <property type="match status" value="1"/>
</dbReference>
<evidence type="ECO:0000256" key="5">
    <source>
        <dbReference type="PIRSR" id="PIRSR600888-1"/>
    </source>
</evidence>
<reference evidence="8" key="1">
    <citation type="submission" date="2020-04" db="EMBL/GenBank/DDBJ databases">
        <title>Description of Shewanella salipaludis sp. nov., isolated from a salt marsh.</title>
        <authorList>
            <person name="Park S."/>
            <person name="Yoon J.-H."/>
        </authorList>
    </citation>
    <scope>NUCLEOTIDE SEQUENCE</scope>
    <source>
        <strain evidence="8">SHSM-M6</strain>
    </source>
</reference>
<proteinExistence type="inferred from homology"/>
<dbReference type="Gene3D" id="2.60.120.10">
    <property type="entry name" value="Jelly Rolls"/>
    <property type="match status" value="1"/>
</dbReference>
<evidence type="ECO:0000256" key="4">
    <source>
        <dbReference type="ARBA" id="ARBA00019595"/>
    </source>
</evidence>
<name>A0A972G147_9GAMM</name>
<evidence type="ECO:0000256" key="7">
    <source>
        <dbReference type="RuleBase" id="RU364069"/>
    </source>
</evidence>
<protein>
    <recommendedName>
        <fullName evidence="4 7">dTDP-4-dehydrorhamnose 3,5-epimerase</fullName>
        <ecNumber evidence="3 7">5.1.3.13</ecNumber>
    </recommendedName>
    <alternativeName>
        <fullName evidence="7">Thymidine diphospho-4-keto-rhamnose 3,5-epimerase</fullName>
    </alternativeName>
</protein>
<keyword evidence="9" id="KW-1185">Reference proteome</keyword>
<dbReference type="CDD" id="cd00438">
    <property type="entry name" value="cupin_RmlC"/>
    <property type="match status" value="1"/>
</dbReference>
<feature type="site" description="Participates in a stacking interaction with the thymidine ring of dTDP-4-oxo-6-deoxyglucose" evidence="6">
    <location>
        <position position="141"/>
    </location>
</feature>
<dbReference type="InterPro" id="IPR014710">
    <property type="entry name" value="RmlC-like_jellyroll"/>
</dbReference>
<dbReference type="GO" id="GO:0019305">
    <property type="term" value="P:dTDP-rhamnose biosynthetic process"/>
    <property type="evidence" value="ECO:0007669"/>
    <property type="project" value="UniProtKB-UniRule"/>
</dbReference>
<accession>A0A972G147</accession>
<feature type="active site" description="Proton acceptor" evidence="5">
    <location>
        <position position="66"/>
    </location>
</feature>
<organism evidence="8 9">
    <name type="scientific">Shewanella salipaludis</name>
    <dbReference type="NCBI Taxonomy" id="2723052"/>
    <lineage>
        <taxon>Bacteria</taxon>
        <taxon>Pseudomonadati</taxon>
        <taxon>Pseudomonadota</taxon>
        <taxon>Gammaproteobacteria</taxon>
        <taxon>Alteromonadales</taxon>
        <taxon>Shewanellaceae</taxon>
        <taxon>Shewanella</taxon>
    </lineage>
</organism>
<dbReference type="RefSeq" id="WP_169564316.1">
    <property type="nucleotide sequence ID" value="NZ_JAAXYH010000006.1"/>
</dbReference>
<dbReference type="NCBIfam" id="TIGR01221">
    <property type="entry name" value="rmlC"/>
    <property type="match status" value="1"/>
</dbReference>
<evidence type="ECO:0000313" key="8">
    <source>
        <dbReference type="EMBL" id="NMH65611.1"/>
    </source>
</evidence>
<comment type="pathway">
    <text evidence="7">Carbohydrate biosynthesis; dTDP-L-rhamnose biosynthesis.</text>
</comment>
<dbReference type="GO" id="GO:0005829">
    <property type="term" value="C:cytosol"/>
    <property type="evidence" value="ECO:0007669"/>
    <property type="project" value="TreeGrafter"/>
</dbReference>
<evidence type="ECO:0000256" key="1">
    <source>
        <dbReference type="ARBA" id="ARBA00001298"/>
    </source>
</evidence>
<comment type="caution">
    <text evidence="8">The sequence shown here is derived from an EMBL/GenBank/DDBJ whole genome shotgun (WGS) entry which is preliminary data.</text>
</comment>
<comment type="subunit">
    <text evidence="7">Homodimer.</text>
</comment>
<comment type="catalytic activity">
    <reaction evidence="1 7">
        <text>dTDP-4-dehydro-6-deoxy-alpha-D-glucose = dTDP-4-dehydro-beta-L-rhamnose</text>
        <dbReference type="Rhea" id="RHEA:16969"/>
        <dbReference type="ChEBI" id="CHEBI:57649"/>
        <dbReference type="ChEBI" id="CHEBI:62830"/>
        <dbReference type="EC" id="5.1.3.13"/>
    </reaction>
</comment>
<evidence type="ECO:0000256" key="2">
    <source>
        <dbReference type="ARBA" id="ARBA00001997"/>
    </source>
</evidence>
<dbReference type="AlphaFoldDB" id="A0A972G147"/>
<dbReference type="InterPro" id="IPR011051">
    <property type="entry name" value="RmlC_Cupin_sf"/>
</dbReference>
<comment type="similarity">
    <text evidence="7">Belongs to the dTDP-4-dehydrorhamnose 3,5-epimerase family.</text>
</comment>
<dbReference type="Proteomes" id="UP000737113">
    <property type="component" value="Unassembled WGS sequence"/>
</dbReference>
<comment type="function">
    <text evidence="2 7">Catalyzes the epimerization of the C3' and C5'positions of dTDP-6-deoxy-D-xylo-4-hexulose, forming dTDP-6-deoxy-L-lyxo-4-hexulose.</text>
</comment>
<dbReference type="Pfam" id="PF00908">
    <property type="entry name" value="dTDP_sugar_isom"/>
    <property type="match status" value="1"/>
</dbReference>
<feature type="active site" description="Proton donor" evidence="5">
    <location>
        <position position="135"/>
    </location>
</feature>
<dbReference type="EMBL" id="JAAXYH010000006">
    <property type="protein sequence ID" value="NMH65611.1"/>
    <property type="molecule type" value="Genomic_DNA"/>
</dbReference>
<keyword evidence="7 8" id="KW-0413">Isomerase</keyword>
<dbReference type="SUPFAM" id="SSF51182">
    <property type="entry name" value="RmlC-like cupins"/>
    <property type="match status" value="1"/>
</dbReference>
<dbReference type="PANTHER" id="PTHR21047">
    <property type="entry name" value="DTDP-6-DEOXY-D-GLUCOSE-3,5 EPIMERASE"/>
    <property type="match status" value="1"/>
</dbReference>
<gene>
    <name evidence="8" type="primary">rfbC</name>
    <name evidence="8" type="ORF">HC757_10545</name>
</gene>
<dbReference type="GO" id="GO:0008830">
    <property type="term" value="F:dTDP-4-dehydrorhamnose 3,5-epimerase activity"/>
    <property type="evidence" value="ECO:0007669"/>
    <property type="project" value="UniProtKB-UniRule"/>
</dbReference>
<sequence>MHCISTEIPDVLLFEPQVFGDERGFFMETFRESEFNACFKAHGLEAPRLVQENHSRSMKNVLRGLHYQATRPQGKLVRVIAGTVFDVAVDIRPESPTHGRWVGRELSADNRLQLWIPPGFAHGFYVLSDSAEVIYKCSDYYVPQDEHVLPWNDPRFAIAWPLSAAPILSRRDTPAGD</sequence>
<evidence type="ECO:0000256" key="6">
    <source>
        <dbReference type="PIRSR" id="PIRSR600888-3"/>
    </source>
</evidence>